<dbReference type="OrthoDB" id="6088188at2759"/>
<dbReference type="Pfam" id="PF14722">
    <property type="entry name" value="KRAP_IP3R_bind"/>
    <property type="match status" value="1"/>
</dbReference>
<protein>
    <recommendedName>
        <fullName evidence="2">ITPR-interacting domain-containing protein</fullName>
    </recommendedName>
</protein>
<dbReference type="SMART" id="SM01257">
    <property type="entry name" value="KRAP_IP3R_bind"/>
    <property type="match status" value="1"/>
</dbReference>
<dbReference type="InterPro" id="IPR029325">
    <property type="entry name" value="ITPR-bd"/>
</dbReference>
<dbReference type="AlphaFoldDB" id="A0A8I6SJM4"/>
<feature type="compositionally biased region" description="Polar residues" evidence="1">
    <location>
        <begin position="357"/>
        <end position="378"/>
    </location>
</feature>
<feature type="region of interest" description="Disordered" evidence="1">
    <location>
        <begin position="357"/>
        <end position="410"/>
    </location>
</feature>
<reference evidence="3" key="1">
    <citation type="submission" date="2022-01" db="UniProtKB">
        <authorList>
            <consortium name="EnsemblMetazoa"/>
        </authorList>
    </citation>
    <scope>IDENTIFICATION</scope>
</reference>
<dbReference type="PANTHER" id="PTHR17469:SF15">
    <property type="entry name" value="ITPR-INTERACTING DOMAIN-CONTAINING PROTEIN"/>
    <property type="match status" value="1"/>
</dbReference>
<dbReference type="GO" id="GO:0005102">
    <property type="term" value="F:signaling receptor binding"/>
    <property type="evidence" value="ECO:0007669"/>
    <property type="project" value="InterPro"/>
</dbReference>
<evidence type="ECO:0000313" key="3">
    <source>
        <dbReference type="EnsemblMetazoa" id="XP_024080303.1"/>
    </source>
</evidence>
<keyword evidence="4" id="KW-1185">Reference proteome</keyword>
<sequence length="541" mass="60519">MEAGQGLQVRLHGILKRINSEELRNRVTSWQRILASASSRFKAYSNDQNDVTVEPETVEPYKASGALAMEEEAKAELKLLTPVEENPPRTKSPVQQWVDAIPVNETPSFNSRREEEMPPINEDDVNDVEVESLTLGAEAPGVSCPRPYPSFHVTNACGGSDAGSHCSSMESLLEARKPDPEELLFELGFGGSEEPNMISRIPSRFLQPSKLKGISIDDFLKHQQLMMHTFQSGSSGYRGLTGPSHAMPSGIVGKIMDRLREAEAERQHHIQQQQQYQQQFQQHQFAGQQVGYSSKLARLAHNLIQKIKCVKEVSVLSPENRNWYESQGDKSPEPSNKRIIIGQQSFTFSKDGSLIESSNMEKTGSSSECASRTESAQGQEVGKGESEEKSDKGTKCDDQPSTHTQSSSNLNSFEIEQLQVEYKSLSGLVTELSDYSTKIGSEEEFFNMSHDERKQLQVGVIEAALNTYQKRLRELDFRSHFRGLLNGQLNKVTDLLDANSSPSVATIIKEMTCLLRHQENLKQELTLHKDPNLLNYDEPMS</sequence>
<dbReference type="InterPro" id="IPR043444">
    <property type="entry name" value="TESPA1-like"/>
</dbReference>
<accession>A0A8I6SJM4</accession>
<proteinExistence type="predicted"/>
<dbReference type="Proteomes" id="UP000494040">
    <property type="component" value="Unassembled WGS sequence"/>
</dbReference>
<dbReference type="PANTHER" id="PTHR17469">
    <property type="entry name" value="SPERM SPECIFIC ANTIGEN 2-RELATED"/>
    <property type="match status" value="1"/>
</dbReference>
<dbReference type="RefSeq" id="XP_024080303.1">
    <property type="nucleotide sequence ID" value="XM_024224535.1"/>
</dbReference>
<organism evidence="3 4">
    <name type="scientific">Cimex lectularius</name>
    <name type="common">Bed bug</name>
    <name type="synonym">Acanthia lectularia</name>
    <dbReference type="NCBI Taxonomy" id="79782"/>
    <lineage>
        <taxon>Eukaryota</taxon>
        <taxon>Metazoa</taxon>
        <taxon>Ecdysozoa</taxon>
        <taxon>Arthropoda</taxon>
        <taxon>Hexapoda</taxon>
        <taxon>Insecta</taxon>
        <taxon>Pterygota</taxon>
        <taxon>Neoptera</taxon>
        <taxon>Paraneoptera</taxon>
        <taxon>Hemiptera</taxon>
        <taxon>Heteroptera</taxon>
        <taxon>Panheteroptera</taxon>
        <taxon>Cimicomorpha</taxon>
        <taxon>Cimicidae</taxon>
        <taxon>Cimex</taxon>
    </lineage>
</organism>
<dbReference type="OMA" id="NIQETEG"/>
<name>A0A8I6SJM4_CIMLE</name>
<evidence type="ECO:0000313" key="4">
    <source>
        <dbReference type="Proteomes" id="UP000494040"/>
    </source>
</evidence>
<dbReference type="EnsemblMetazoa" id="XM_024224535.1">
    <property type="protein sequence ID" value="XP_024080303.1"/>
    <property type="gene ID" value="LOC106671150"/>
</dbReference>
<feature type="domain" description="ITPR-interacting" evidence="2">
    <location>
        <begin position="151"/>
        <end position="307"/>
    </location>
</feature>
<feature type="compositionally biased region" description="Basic and acidic residues" evidence="1">
    <location>
        <begin position="382"/>
        <end position="400"/>
    </location>
</feature>
<dbReference type="CTD" id="37039"/>
<feature type="compositionally biased region" description="Polar residues" evidence="1">
    <location>
        <begin position="401"/>
        <end position="410"/>
    </location>
</feature>
<dbReference type="GeneID" id="106671150"/>
<evidence type="ECO:0000259" key="2">
    <source>
        <dbReference type="SMART" id="SM01257"/>
    </source>
</evidence>
<evidence type="ECO:0000256" key="1">
    <source>
        <dbReference type="SAM" id="MobiDB-lite"/>
    </source>
</evidence>